<feature type="transmembrane region" description="Helical" evidence="2">
    <location>
        <begin position="237"/>
        <end position="260"/>
    </location>
</feature>
<keyword evidence="2" id="KW-1133">Transmembrane helix</keyword>
<sequence>ATQSTTSTTTVWGDIIIALDFTVDDDRRGALLDFAANVVHNVTGNVGDLSVTFGLILFAADEYEVTLEPGTPAEDFLYYLHSAGMSTFVGQQRPPDTASVLDVCAVELNKRIADVSIVVVLTNSVSDAPVQTQLAASRLKFEGIGEVVVIAVGMDPPDERTSIRQNELEQMATSPSFEYDAYYDQVDGGRRLRSLLAPVPLSQLAEKLVPQVSGVILQITTTLAAPEDTSRGVGAGIILLAVLGGICCFSAIAAVSFLVCKRMKEGEEEQKKMSDVVPAPSDAGPARPPIEPQPRPSRPEEPDDEMQQQ</sequence>
<evidence type="ECO:0000256" key="1">
    <source>
        <dbReference type="SAM" id="MobiDB-lite"/>
    </source>
</evidence>
<dbReference type="OrthoDB" id="10356115at2759"/>
<dbReference type="PROSITE" id="PS50234">
    <property type="entry name" value="VWFA"/>
    <property type="match status" value="1"/>
</dbReference>
<feature type="compositionally biased region" description="Pro residues" evidence="1">
    <location>
        <begin position="286"/>
        <end position="296"/>
    </location>
</feature>
<feature type="region of interest" description="Disordered" evidence="1">
    <location>
        <begin position="268"/>
        <end position="309"/>
    </location>
</feature>
<proteinExistence type="predicted"/>
<name>A0A812KUY8_9DINO</name>
<keyword evidence="5" id="KW-1185">Reference proteome</keyword>
<evidence type="ECO:0000259" key="3">
    <source>
        <dbReference type="PROSITE" id="PS50234"/>
    </source>
</evidence>
<evidence type="ECO:0000313" key="4">
    <source>
        <dbReference type="EMBL" id="CAE7235107.1"/>
    </source>
</evidence>
<keyword evidence="2" id="KW-0812">Transmembrane</keyword>
<organism evidence="4 5">
    <name type="scientific">Symbiodinium necroappetens</name>
    <dbReference type="NCBI Taxonomy" id="1628268"/>
    <lineage>
        <taxon>Eukaryota</taxon>
        <taxon>Sar</taxon>
        <taxon>Alveolata</taxon>
        <taxon>Dinophyceae</taxon>
        <taxon>Suessiales</taxon>
        <taxon>Symbiodiniaceae</taxon>
        <taxon>Symbiodinium</taxon>
    </lineage>
</organism>
<reference evidence="4" key="1">
    <citation type="submission" date="2021-02" db="EMBL/GenBank/DDBJ databases">
        <authorList>
            <person name="Dougan E. K."/>
            <person name="Rhodes N."/>
            <person name="Thang M."/>
            <person name="Chan C."/>
        </authorList>
    </citation>
    <scope>NUCLEOTIDE SEQUENCE</scope>
</reference>
<evidence type="ECO:0000256" key="2">
    <source>
        <dbReference type="SAM" id="Phobius"/>
    </source>
</evidence>
<gene>
    <name evidence="4" type="ORF">SNEC2469_LOCUS3880</name>
</gene>
<feature type="non-terminal residue" evidence="4">
    <location>
        <position position="1"/>
    </location>
</feature>
<accession>A0A812KUY8</accession>
<dbReference type="Proteomes" id="UP000601435">
    <property type="component" value="Unassembled WGS sequence"/>
</dbReference>
<feature type="non-terminal residue" evidence="4">
    <location>
        <position position="309"/>
    </location>
</feature>
<dbReference type="SUPFAM" id="SSF53300">
    <property type="entry name" value="vWA-like"/>
    <property type="match status" value="1"/>
</dbReference>
<protein>
    <recommendedName>
        <fullName evidence="3">VWFA domain-containing protein</fullName>
    </recommendedName>
</protein>
<comment type="caution">
    <text evidence="4">The sequence shown here is derived from an EMBL/GenBank/DDBJ whole genome shotgun (WGS) entry which is preliminary data.</text>
</comment>
<dbReference type="InterPro" id="IPR002035">
    <property type="entry name" value="VWF_A"/>
</dbReference>
<dbReference type="InterPro" id="IPR036465">
    <property type="entry name" value="vWFA_dom_sf"/>
</dbReference>
<dbReference type="Gene3D" id="3.40.50.410">
    <property type="entry name" value="von Willebrand factor, type A domain"/>
    <property type="match status" value="1"/>
</dbReference>
<keyword evidence="2" id="KW-0472">Membrane</keyword>
<evidence type="ECO:0000313" key="5">
    <source>
        <dbReference type="Proteomes" id="UP000601435"/>
    </source>
</evidence>
<dbReference type="EMBL" id="CAJNJA010008313">
    <property type="protein sequence ID" value="CAE7235107.1"/>
    <property type="molecule type" value="Genomic_DNA"/>
</dbReference>
<dbReference type="AlphaFoldDB" id="A0A812KUY8"/>
<feature type="domain" description="VWFA" evidence="3">
    <location>
        <begin position="14"/>
        <end position="199"/>
    </location>
</feature>